<gene>
    <name evidence="1" type="ORF">FHU39_000121</name>
</gene>
<reference evidence="1 2" key="1">
    <citation type="submission" date="2020-08" db="EMBL/GenBank/DDBJ databases">
        <title>Sequencing the genomes of 1000 actinobacteria strains.</title>
        <authorList>
            <person name="Klenk H.-P."/>
        </authorList>
    </citation>
    <scope>NUCLEOTIDE SEQUENCE [LARGE SCALE GENOMIC DNA]</scope>
    <source>
        <strain evidence="1 2">DSM 105369</strain>
    </source>
</reference>
<organism evidence="1 2">
    <name type="scientific">Flexivirga oryzae</name>
    <dbReference type="NCBI Taxonomy" id="1794944"/>
    <lineage>
        <taxon>Bacteria</taxon>
        <taxon>Bacillati</taxon>
        <taxon>Actinomycetota</taxon>
        <taxon>Actinomycetes</taxon>
        <taxon>Micrococcales</taxon>
        <taxon>Dermacoccaceae</taxon>
        <taxon>Flexivirga</taxon>
    </lineage>
</organism>
<evidence type="ECO:0000313" key="1">
    <source>
        <dbReference type="EMBL" id="MBB2890137.1"/>
    </source>
</evidence>
<dbReference type="RefSeq" id="WP_183318017.1">
    <property type="nucleotide sequence ID" value="NZ_JACHVQ010000001.1"/>
</dbReference>
<accession>A0A839MY85</accession>
<keyword evidence="2" id="KW-1185">Reference proteome</keyword>
<protein>
    <submittedName>
        <fullName evidence="1">Uncharacterized protein</fullName>
    </submittedName>
</protein>
<sequence length="531" mass="56762">MSWAPGRGRPVAMPNDYTPLRGSRIDARARVAWLLRVNRLAGSPGPASAFVEKLRAHDCIVGTSTLCRYETGTEPVPMSVVRAYELALKLPAGQLVGVCAGLDRMFGGALAVEATASPLPRVDLLRVLGQWETQIENCSMRGVDWVNLAELLSKPSGPVLPPSVVHNWVSRLVTETMRSVHEAFTTRIHALGLLLTEPGISRIVLESIDEVTGAPGAQAVSNVLAVLGSSQDRFVLQWLVDHFEQSTGEHQWGAAYALLSPICRGTLPGDLVPAISRAVLDAASEGLDRGRPAFMIAQRLSASLMRQAVSRLGCYPAPTGSGARVQSPAGLSAYSSAALQESRLDDPMVERLLREALSPDFVERRHHSSLVLAASPYREVLANVAVDLVSSANEPFVGDSASSCLVYLAGAGQRRKLIELLVTEPRRRGSSLLALARSGGVPDGVDLTTYADDPEQVHDVVYAAGLSGHSNLRLFANSPDSAGGDAQQCAQWWRRVGSAITDRDARLPIGAAQRDDAQGEQAHTNVLHLVG</sequence>
<name>A0A839MY85_9MICO</name>
<evidence type="ECO:0000313" key="2">
    <source>
        <dbReference type="Proteomes" id="UP000559182"/>
    </source>
</evidence>
<dbReference type="EMBL" id="JACHVQ010000001">
    <property type="protein sequence ID" value="MBB2890137.1"/>
    <property type="molecule type" value="Genomic_DNA"/>
</dbReference>
<proteinExistence type="predicted"/>
<dbReference type="Proteomes" id="UP000559182">
    <property type="component" value="Unassembled WGS sequence"/>
</dbReference>
<dbReference type="AlphaFoldDB" id="A0A839MY85"/>
<comment type="caution">
    <text evidence="1">The sequence shown here is derived from an EMBL/GenBank/DDBJ whole genome shotgun (WGS) entry which is preliminary data.</text>
</comment>